<dbReference type="EMBL" id="JARJCN010000102">
    <property type="protein sequence ID" value="KAJ7075156.1"/>
    <property type="molecule type" value="Genomic_DNA"/>
</dbReference>
<feature type="domain" description="BZIP" evidence="3">
    <location>
        <begin position="25"/>
        <end position="57"/>
    </location>
</feature>
<feature type="region of interest" description="Disordered" evidence="2">
    <location>
        <begin position="1"/>
        <end position="24"/>
    </location>
</feature>
<feature type="compositionally biased region" description="Polar residues" evidence="2">
    <location>
        <begin position="124"/>
        <end position="137"/>
    </location>
</feature>
<name>A0AAD6TRM5_9AGAR</name>
<dbReference type="Pfam" id="PF07716">
    <property type="entry name" value="bZIP_2"/>
    <property type="match status" value="1"/>
</dbReference>
<dbReference type="Gene3D" id="1.20.5.170">
    <property type="match status" value="1"/>
</dbReference>
<reference evidence="4" key="1">
    <citation type="submission" date="2023-03" db="EMBL/GenBank/DDBJ databases">
        <title>Massive genome expansion in bonnet fungi (Mycena s.s.) driven by repeated elements and novel gene families across ecological guilds.</title>
        <authorList>
            <consortium name="Lawrence Berkeley National Laboratory"/>
            <person name="Harder C.B."/>
            <person name="Miyauchi S."/>
            <person name="Viragh M."/>
            <person name="Kuo A."/>
            <person name="Thoen E."/>
            <person name="Andreopoulos B."/>
            <person name="Lu D."/>
            <person name="Skrede I."/>
            <person name="Drula E."/>
            <person name="Henrissat B."/>
            <person name="Morin E."/>
            <person name="Kohler A."/>
            <person name="Barry K."/>
            <person name="LaButti K."/>
            <person name="Morin E."/>
            <person name="Salamov A."/>
            <person name="Lipzen A."/>
            <person name="Mereny Z."/>
            <person name="Hegedus B."/>
            <person name="Baldrian P."/>
            <person name="Stursova M."/>
            <person name="Weitz H."/>
            <person name="Taylor A."/>
            <person name="Grigoriev I.V."/>
            <person name="Nagy L.G."/>
            <person name="Martin F."/>
            <person name="Kauserud H."/>
        </authorList>
    </citation>
    <scope>NUCLEOTIDE SEQUENCE</scope>
    <source>
        <strain evidence="4">CBHHK173m</strain>
    </source>
</reference>
<evidence type="ECO:0000256" key="1">
    <source>
        <dbReference type="SAM" id="Coils"/>
    </source>
</evidence>
<proteinExistence type="predicted"/>
<evidence type="ECO:0000259" key="3">
    <source>
        <dbReference type="Pfam" id="PF07716"/>
    </source>
</evidence>
<comment type="caution">
    <text evidence="4">The sequence shown here is derived from an EMBL/GenBank/DDBJ whole genome shotgun (WGS) entry which is preliminary data.</text>
</comment>
<feature type="region of interest" description="Disordered" evidence="2">
    <location>
        <begin position="65"/>
        <end position="137"/>
    </location>
</feature>
<gene>
    <name evidence="4" type="ORF">B0H15DRAFT_956724</name>
</gene>
<evidence type="ECO:0000313" key="5">
    <source>
        <dbReference type="Proteomes" id="UP001222325"/>
    </source>
</evidence>
<sequence length="137" mass="14820">MSSKSKRGRKRDDTLPPRPGLNAQRAFRARRAAHLQALEQRVTELEEENAILRQALDLPESSRSLLGSGLKFVDPEGKPLTSNDDGEPPVSDAPQCHTLAPMPSFSSSLASTGWTLSPPFESRPQASASSADTSHET</sequence>
<dbReference type="GO" id="GO:0003700">
    <property type="term" value="F:DNA-binding transcription factor activity"/>
    <property type="evidence" value="ECO:0007669"/>
    <property type="project" value="InterPro"/>
</dbReference>
<organism evidence="4 5">
    <name type="scientific">Mycena belliarum</name>
    <dbReference type="NCBI Taxonomy" id="1033014"/>
    <lineage>
        <taxon>Eukaryota</taxon>
        <taxon>Fungi</taxon>
        <taxon>Dikarya</taxon>
        <taxon>Basidiomycota</taxon>
        <taxon>Agaricomycotina</taxon>
        <taxon>Agaricomycetes</taxon>
        <taxon>Agaricomycetidae</taxon>
        <taxon>Agaricales</taxon>
        <taxon>Marasmiineae</taxon>
        <taxon>Mycenaceae</taxon>
        <taxon>Mycena</taxon>
    </lineage>
</organism>
<dbReference type="InterPro" id="IPR004827">
    <property type="entry name" value="bZIP"/>
</dbReference>
<feature type="coiled-coil region" evidence="1">
    <location>
        <begin position="28"/>
        <end position="55"/>
    </location>
</feature>
<dbReference type="SUPFAM" id="SSF57959">
    <property type="entry name" value="Leucine zipper domain"/>
    <property type="match status" value="1"/>
</dbReference>
<dbReference type="InterPro" id="IPR046347">
    <property type="entry name" value="bZIP_sf"/>
</dbReference>
<accession>A0AAD6TRM5</accession>
<dbReference type="Proteomes" id="UP001222325">
    <property type="component" value="Unassembled WGS sequence"/>
</dbReference>
<dbReference type="AlphaFoldDB" id="A0AAD6TRM5"/>
<evidence type="ECO:0000256" key="2">
    <source>
        <dbReference type="SAM" id="MobiDB-lite"/>
    </source>
</evidence>
<keyword evidence="1" id="KW-0175">Coiled coil</keyword>
<keyword evidence="5" id="KW-1185">Reference proteome</keyword>
<evidence type="ECO:0000313" key="4">
    <source>
        <dbReference type="EMBL" id="KAJ7075156.1"/>
    </source>
</evidence>
<feature type="compositionally biased region" description="Polar residues" evidence="2">
    <location>
        <begin position="104"/>
        <end position="115"/>
    </location>
</feature>
<protein>
    <recommendedName>
        <fullName evidence="3">BZIP domain-containing protein</fullName>
    </recommendedName>
</protein>